<name>A0A0J9XGC7_GEOCN</name>
<proteinExistence type="predicted"/>
<evidence type="ECO:0000313" key="3">
    <source>
        <dbReference type="EMBL" id="CDO56609.1"/>
    </source>
</evidence>
<sequence length="159" mass="17790">MLLSSIVIFLSLFISRAVCNTEQISFTYTPSTFQTTPQFSDAILTRDHNRHIQAFAANTSGSHTYLVHAGAGETLNARVCWPASFPLRFDLTYANGVITVHYAPDFFTHKDTLTFAEPWRYEIILERPPLSGFFPGFFTQLAVVLPAAVVASGYLVKFF</sequence>
<organism evidence="3 4">
    <name type="scientific">Geotrichum candidum</name>
    <name type="common">Oospora lactis</name>
    <name type="synonym">Dipodascus geotrichum</name>
    <dbReference type="NCBI Taxonomy" id="1173061"/>
    <lineage>
        <taxon>Eukaryota</taxon>
        <taxon>Fungi</taxon>
        <taxon>Dikarya</taxon>
        <taxon>Ascomycota</taxon>
        <taxon>Saccharomycotina</taxon>
        <taxon>Dipodascomycetes</taxon>
        <taxon>Dipodascales</taxon>
        <taxon>Dipodascaceae</taxon>
        <taxon>Geotrichum</taxon>
    </lineage>
</organism>
<keyword evidence="1" id="KW-0812">Transmembrane</keyword>
<evidence type="ECO:0000313" key="4">
    <source>
        <dbReference type="Proteomes" id="UP000242525"/>
    </source>
</evidence>
<keyword evidence="1" id="KW-1133">Transmembrane helix</keyword>
<accession>A0A0J9XGC7</accession>
<feature type="chain" id="PRO_5005325701" evidence="2">
    <location>
        <begin position="20"/>
        <end position="159"/>
    </location>
</feature>
<keyword evidence="1" id="KW-0472">Membrane</keyword>
<evidence type="ECO:0000256" key="1">
    <source>
        <dbReference type="SAM" id="Phobius"/>
    </source>
</evidence>
<dbReference type="Proteomes" id="UP000242525">
    <property type="component" value="Unassembled WGS sequence"/>
</dbReference>
<gene>
    <name evidence="3" type="ORF">BN980_GECA16s00307g</name>
</gene>
<evidence type="ECO:0000256" key="2">
    <source>
        <dbReference type="SAM" id="SignalP"/>
    </source>
</evidence>
<keyword evidence="4" id="KW-1185">Reference proteome</keyword>
<reference evidence="3" key="1">
    <citation type="submission" date="2014-03" db="EMBL/GenBank/DDBJ databases">
        <authorList>
            <person name="Casaregola S."/>
        </authorList>
    </citation>
    <scope>NUCLEOTIDE SEQUENCE [LARGE SCALE GENOMIC DNA]</scope>
    <source>
        <strain evidence="3">CLIB 918</strain>
    </source>
</reference>
<feature type="transmembrane region" description="Helical" evidence="1">
    <location>
        <begin position="133"/>
        <end position="156"/>
    </location>
</feature>
<protein>
    <submittedName>
        <fullName evidence="3">Uncharacterized protein</fullName>
    </submittedName>
</protein>
<dbReference type="AlphaFoldDB" id="A0A0J9XGC7"/>
<comment type="caution">
    <text evidence="3">The sequence shown here is derived from an EMBL/GenBank/DDBJ whole genome shotgun (WGS) entry which is preliminary data.</text>
</comment>
<dbReference type="EMBL" id="CCBN010000016">
    <property type="protein sequence ID" value="CDO56609.1"/>
    <property type="molecule type" value="Genomic_DNA"/>
</dbReference>
<feature type="signal peptide" evidence="2">
    <location>
        <begin position="1"/>
        <end position="19"/>
    </location>
</feature>
<keyword evidence="2" id="KW-0732">Signal</keyword>